<evidence type="ECO:0000313" key="9">
    <source>
        <dbReference type="EMBL" id="GAL17375.1"/>
    </source>
</evidence>
<evidence type="ECO:0000256" key="7">
    <source>
        <dbReference type="SAM" id="Phobius"/>
    </source>
</evidence>
<dbReference type="InterPro" id="IPR007182">
    <property type="entry name" value="MnhB"/>
</dbReference>
<evidence type="ECO:0000256" key="6">
    <source>
        <dbReference type="ARBA" id="ARBA00023136"/>
    </source>
</evidence>
<organism evidence="9 10">
    <name type="scientific">Vibrio maritimus</name>
    <dbReference type="NCBI Taxonomy" id="990268"/>
    <lineage>
        <taxon>Bacteria</taxon>
        <taxon>Pseudomonadati</taxon>
        <taxon>Pseudomonadota</taxon>
        <taxon>Gammaproteobacteria</taxon>
        <taxon>Vibrionales</taxon>
        <taxon>Vibrionaceae</taxon>
        <taxon>Vibrio</taxon>
    </lineage>
</organism>
<keyword evidence="4 7" id="KW-0812">Transmembrane</keyword>
<keyword evidence="10" id="KW-1185">Reference proteome</keyword>
<feature type="transmembrane region" description="Helical" evidence="7">
    <location>
        <begin position="91"/>
        <end position="110"/>
    </location>
</feature>
<sequence length="117" mass="12567">MLVFTLYLLLRGHNAPGGGFIGALIAVIGLSLLMFAESPSYVRERLYYSPFGIAMVGIAVSALSGVMSLFVGLPYLTGLWWKEVVPLGTPLLFDVGIYLAIIGGVMGMLLKVNEELD</sequence>
<comment type="subcellular location">
    <subcellularLocation>
        <location evidence="1">Cell membrane</location>
        <topology evidence="1">Multi-pass membrane protein</topology>
    </subcellularLocation>
</comment>
<gene>
    <name evidence="9" type="ORF">JCM19235_5924</name>
</gene>
<keyword evidence="5 7" id="KW-1133">Transmembrane helix</keyword>
<dbReference type="EMBL" id="BBMR01000001">
    <property type="protein sequence ID" value="GAL17375.1"/>
    <property type="molecule type" value="Genomic_DNA"/>
</dbReference>
<evidence type="ECO:0000256" key="3">
    <source>
        <dbReference type="ARBA" id="ARBA00022475"/>
    </source>
</evidence>
<accession>A0A090RPN7</accession>
<name>A0A090RPN7_9VIBR</name>
<feature type="transmembrane region" description="Helical" evidence="7">
    <location>
        <begin position="47"/>
        <end position="71"/>
    </location>
</feature>
<evidence type="ECO:0000256" key="4">
    <source>
        <dbReference type="ARBA" id="ARBA00022692"/>
    </source>
</evidence>
<feature type="domain" description="Na+/H+ antiporter MnhB subunit-related protein" evidence="8">
    <location>
        <begin position="1"/>
        <end position="106"/>
    </location>
</feature>
<dbReference type="PANTHER" id="PTHR33932:SF4">
    <property type="entry name" value="NA(+)_H(+) ANTIPORTER SUBUNIT B"/>
    <property type="match status" value="1"/>
</dbReference>
<dbReference type="Pfam" id="PF04039">
    <property type="entry name" value="MnhB"/>
    <property type="match status" value="1"/>
</dbReference>
<comment type="similarity">
    <text evidence="2">Belongs to the CPA3 antiporters (TC 2.A.63) subunit B family.</text>
</comment>
<dbReference type="InterPro" id="IPR050622">
    <property type="entry name" value="CPA3_antiporter_subunitB"/>
</dbReference>
<evidence type="ECO:0000259" key="8">
    <source>
        <dbReference type="Pfam" id="PF04039"/>
    </source>
</evidence>
<proteinExistence type="inferred from homology"/>
<dbReference type="PANTHER" id="PTHR33932">
    <property type="entry name" value="NA(+)/H(+) ANTIPORTER SUBUNIT B"/>
    <property type="match status" value="1"/>
</dbReference>
<comment type="caution">
    <text evidence="9">The sequence shown here is derived from an EMBL/GenBank/DDBJ whole genome shotgun (WGS) entry which is preliminary data.</text>
</comment>
<protein>
    <submittedName>
        <fullName evidence="9">Na(+) H(+) antiporter subunit B</fullName>
    </submittedName>
</protein>
<evidence type="ECO:0000313" key="10">
    <source>
        <dbReference type="Proteomes" id="UP000029228"/>
    </source>
</evidence>
<dbReference type="GO" id="GO:0005886">
    <property type="term" value="C:plasma membrane"/>
    <property type="evidence" value="ECO:0007669"/>
    <property type="project" value="UniProtKB-SubCell"/>
</dbReference>
<evidence type="ECO:0000256" key="2">
    <source>
        <dbReference type="ARBA" id="ARBA00009425"/>
    </source>
</evidence>
<keyword evidence="6 7" id="KW-0472">Membrane</keyword>
<dbReference type="AlphaFoldDB" id="A0A090RPN7"/>
<dbReference type="Proteomes" id="UP000029228">
    <property type="component" value="Unassembled WGS sequence"/>
</dbReference>
<evidence type="ECO:0000256" key="5">
    <source>
        <dbReference type="ARBA" id="ARBA00022989"/>
    </source>
</evidence>
<keyword evidence="3" id="KW-1003">Cell membrane</keyword>
<reference evidence="9 10" key="1">
    <citation type="submission" date="2014-09" db="EMBL/GenBank/DDBJ databases">
        <title>Vibrio maritimus JCM 19235. (C45) whole genome shotgun sequence.</title>
        <authorList>
            <person name="Sawabe T."/>
            <person name="Meirelles P."/>
            <person name="Nakanishi M."/>
            <person name="Sayaka M."/>
            <person name="Hattori M."/>
            <person name="Ohkuma M."/>
        </authorList>
    </citation>
    <scope>NUCLEOTIDE SEQUENCE [LARGE SCALE GENOMIC DNA]</scope>
    <source>
        <strain evidence="10">JCM19235</strain>
    </source>
</reference>
<reference evidence="9 10" key="2">
    <citation type="submission" date="2014-09" db="EMBL/GenBank/DDBJ databases">
        <authorList>
            <consortium name="NBRP consortium"/>
            <person name="Sawabe T."/>
            <person name="Meirelles P."/>
            <person name="Nakanishi M."/>
            <person name="Sayaka M."/>
            <person name="Hattori M."/>
            <person name="Ohkuma M."/>
        </authorList>
    </citation>
    <scope>NUCLEOTIDE SEQUENCE [LARGE SCALE GENOMIC DNA]</scope>
    <source>
        <strain evidence="10">JCM19235</strain>
    </source>
</reference>
<dbReference type="STRING" id="990268.JCM19235_5924"/>
<feature type="transmembrane region" description="Helical" evidence="7">
    <location>
        <begin position="15"/>
        <end position="35"/>
    </location>
</feature>
<evidence type="ECO:0000256" key="1">
    <source>
        <dbReference type="ARBA" id="ARBA00004651"/>
    </source>
</evidence>